<sequence>MKFKGGLSVPIKPELAKDTKRRLLSKVSRSLKLGLTFKLYPKRNLLEYSKLIQDGSVDIRGIVNTEFENFFYQGSYRANTRITYISNSKINILLESDLVYKFVELKSPYSDVEFSILFKPSRYLAEEKVLWKLAVILGEKYFSEQLAVNHNIINERFIYDSFSYSGLNFYISPKNRKVFATTNERIVYRNSDLEKIPLASLLDIENADVNLVEEVLEKGDVKF</sequence>
<gene>
    <name evidence="1" type="ORF">LNQ49_03930</name>
</gene>
<protein>
    <recommendedName>
        <fullName evidence="3">Endonuclease</fullName>
    </recommendedName>
</protein>
<dbReference type="EMBL" id="JAJJMO010000001">
    <property type="protein sequence ID" value="MCC9070750.1"/>
    <property type="molecule type" value="Genomic_DNA"/>
</dbReference>
<evidence type="ECO:0000313" key="1">
    <source>
        <dbReference type="EMBL" id="MCC9070750.1"/>
    </source>
</evidence>
<evidence type="ECO:0008006" key="3">
    <source>
        <dbReference type="Google" id="ProtNLM"/>
    </source>
</evidence>
<name>A0ABS8MPR8_9FLAO</name>
<dbReference type="RefSeq" id="WP_229987419.1">
    <property type="nucleotide sequence ID" value="NZ_JAJJMO010000001.1"/>
</dbReference>
<reference evidence="1" key="1">
    <citation type="submission" date="2021-11" db="EMBL/GenBank/DDBJ databases">
        <title>Description of novel Flavobacterium species.</title>
        <authorList>
            <person name="Saticioglu I.B."/>
            <person name="Ay H."/>
            <person name="Altun S."/>
            <person name="Duman M."/>
        </authorList>
    </citation>
    <scope>NUCLEOTIDE SEQUENCE</scope>
    <source>
        <strain evidence="1">F-65</strain>
    </source>
</reference>
<dbReference type="Proteomes" id="UP001430919">
    <property type="component" value="Unassembled WGS sequence"/>
</dbReference>
<organism evidence="1 2">
    <name type="scientific">Flavobacterium pisciphilum</name>
    <dbReference type="NCBI Taxonomy" id="2893755"/>
    <lineage>
        <taxon>Bacteria</taxon>
        <taxon>Pseudomonadati</taxon>
        <taxon>Bacteroidota</taxon>
        <taxon>Flavobacteriia</taxon>
        <taxon>Flavobacteriales</taxon>
        <taxon>Flavobacteriaceae</taxon>
        <taxon>Flavobacterium</taxon>
    </lineage>
</organism>
<proteinExistence type="predicted"/>
<comment type="caution">
    <text evidence="1">The sequence shown here is derived from an EMBL/GenBank/DDBJ whole genome shotgun (WGS) entry which is preliminary data.</text>
</comment>
<evidence type="ECO:0000313" key="2">
    <source>
        <dbReference type="Proteomes" id="UP001430919"/>
    </source>
</evidence>
<keyword evidence="2" id="KW-1185">Reference proteome</keyword>
<accession>A0ABS8MPR8</accession>